<organism evidence="1 2">
    <name type="scientific">Brevibacillus gelatini</name>
    <dbReference type="NCBI Taxonomy" id="1655277"/>
    <lineage>
        <taxon>Bacteria</taxon>
        <taxon>Bacillati</taxon>
        <taxon>Bacillota</taxon>
        <taxon>Bacilli</taxon>
        <taxon>Bacillales</taxon>
        <taxon>Paenibacillaceae</taxon>
        <taxon>Brevibacillus</taxon>
    </lineage>
</organism>
<evidence type="ECO:0000313" key="2">
    <source>
        <dbReference type="Proteomes" id="UP000268829"/>
    </source>
</evidence>
<comment type="caution">
    <text evidence="1">The sequence shown here is derived from an EMBL/GenBank/DDBJ whole genome shotgun (WGS) entry which is preliminary data.</text>
</comment>
<reference evidence="1 2" key="1">
    <citation type="submission" date="2018-10" db="EMBL/GenBank/DDBJ databases">
        <title>Phylogenomics of Brevibacillus.</title>
        <authorList>
            <person name="Dunlap C."/>
        </authorList>
    </citation>
    <scope>NUCLEOTIDE SEQUENCE [LARGE SCALE GENOMIC DNA]</scope>
    <source>
        <strain evidence="1 2">DSM 100115</strain>
    </source>
</reference>
<gene>
    <name evidence="1" type="ORF">EDM57_05055</name>
</gene>
<dbReference type="RefSeq" id="WP_122903678.1">
    <property type="nucleotide sequence ID" value="NZ_RHHS01000013.1"/>
</dbReference>
<evidence type="ECO:0000313" key="1">
    <source>
        <dbReference type="EMBL" id="RNB59511.1"/>
    </source>
</evidence>
<name>A0A3M8B7T3_9BACL</name>
<dbReference type="EMBL" id="RHHS01000013">
    <property type="protein sequence ID" value="RNB59511.1"/>
    <property type="molecule type" value="Genomic_DNA"/>
</dbReference>
<dbReference type="AlphaFoldDB" id="A0A3M8B7T3"/>
<proteinExistence type="predicted"/>
<accession>A0A3M8B7T3</accession>
<keyword evidence="2" id="KW-1185">Reference proteome</keyword>
<sequence>MKVILTVDLANGAVSIREHDIEDVQSFIEQCNKKQMVKLGYTIMTPNRELIYRHKGINSNQIKASEKYKIKIINNLRTRKDIVYNVNKRK</sequence>
<protein>
    <submittedName>
        <fullName evidence="1">Uncharacterized protein</fullName>
    </submittedName>
</protein>
<dbReference type="Proteomes" id="UP000268829">
    <property type="component" value="Unassembled WGS sequence"/>
</dbReference>